<evidence type="ECO:0000256" key="2">
    <source>
        <dbReference type="ARBA" id="ARBA00022692"/>
    </source>
</evidence>
<feature type="domain" description="Methylamine utilisation protein MauE" evidence="6">
    <location>
        <begin position="4"/>
        <end position="128"/>
    </location>
</feature>
<evidence type="ECO:0000313" key="8">
    <source>
        <dbReference type="Proteomes" id="UP000681340"/>
    </source>
</evidence>
<keyword evidence="3 5" id="KW-1133">Transmembrane helix</keyword>
<organism evidence="7 8">
    <name type="scientific">Actinoplanes auranticolor</name>
    <dbReference type="NCBI Taxonomy" id="47988"/>
    <lineage>
        <taxon>Bacteria</taxon>
        <taxon>Bacillati</taxon>
        <taxon>Actinomycetota</taxon>
        <taxon>Actinomycetes</taxon>
        <taxon>Micromonosporales</taxon>
        <taxon>Micromonosporaceae</taxon>
        <taxon>Actinoplanes</taxon>
    </lineage>
</organism>
<evidence type="ECO:0000256" key="3">
    <source>
        <dbReference type="ARBA" id="ARBA00022989"/>
    </source>
</evidence>
<dbReference type="Proteomes" id="UP000681340">
    <property type="component" value="Unassembled WGS sequence"/>
</dbReference>
<dbReference type="InterPro" id="IPR009908">
    <property type="entry name" value="Methylamine_util_MauE"/>
</dbReference>
<dbReference type="GO" id="GO:0016020">
    <property type="term" value="C:membrane"/>
    <property type="evidence" value="ECO:0007669"/>
    <property type="project" value="UniProtKB-SubCell"/>
</dbReference>
<dbReference type="GO" id="GO:0030416">
    <property type="term" value="P:methylamine metabolic process"/>
    <property type="evidence" value="ECO:0007669"/>
    <property type="project" value="InterPro"/>
</dbReference>
<protein>
    <recommendedName>
        <fullName evidence="6">Methylamine utilisation protein MauE domain-containing protein</fullName>
    </recommendedName>
</protein>
<dbReference type="Pfam" id="PF07291">
    <property type="entry name" value="MauE"/>
    <property type="match status" value="1"/>
</dbReference>
<proteinExistence type="predicted"/>
<accession>A0A919VK65</accession>
<evidence type="ECO:0000256" key="4">
    <source>
        <dbReference type="ARBA" id="ARBA00023136"/>
    </source>
</evidence>
<keyword evidence="8" id="KW-1185">Reference proteome</keyword>
<gene>
    <name evidence="7" type="ORF">Aau02nite_20010</name>
</gene>
<name>A0A919VK65_9ACTN</name>
<keyword evidence="4 5" id="KW-0472">Membrane</keyword>
<dbReference type="EMBL" id="BOQL01000018">
    <property type="protein sequence ID" value="GIM65826.1"/>
    <property type="molecule type" value="Genomic_DNA"/>
</dbReference>
<evidence type="ECO:0000256" key="5">
    <source>
        <dbReference type="SAM" id="Phobius"/>
    </source>
</evidence>
<evidence type="ECO:0000259" key="6">
    <source>
        <dbReference type="Pfam" id="PF07291"/>
    </source>
</evidence>
<comment type="caution">
    <text evidence="7">The sequence shown here is derived from an EMBL/GenBank/DDBJ whole genome shotgun (WGS) entry which is preliminary data.</text>
</comment>
<reference evidence="7" key="1">
    <citation type="submission" date="2021-03" db="EMBL/GenBank/DDBJ databases">
        <title>Whole genome shotgun sequence of Actinoplanes auranticolor NBRC 12245.</title>
        <authorList>
            <person name="Komaki H."/>
            <person name="Tamura T."/>
        </authorList>
    </citation>
    <scope>NUCLEOTIDE SEQUENCE</scope>
    <source>
        <strain evidence="7">NBRC 12245</strain>
    </source>
</reference>
<keyword evidence="2 5" id="KW-0812">Transmembrane</keyword>
<feature type="transmembrane region" description="Helical" evidence="5">
    <location>
        <begin position="64"/>
        <end position="89"/>
    </location>
</feature>
<sequence>MLVLSVAVLTIAGVLAVSLVSKVRSATAFRRFRDGVGDLGIPARLGTTAAVAAVLGESVTLGLVVVPATAAIGLFAAGSLFAILALVLWRAVARGTAASCHCFGSTKDTVAARHVARTGALAVLAYAAGVLDAAAYPSYLSSDPPAAIVAVAVSGVAVAAVVYLDELMWLFGGSPR</sequence>
<dbReference type="AlphaFoldDB" id="A0A919VK65"/>
<feature type="transmembrane region" description="Helical" evidence="5">
    <location>
        <begin position="120"/>
        <end position="139"/>
    </location>
</feature>
<comment type="subcellular location">
    <subcellularLocation>
        <location evidence="1">Membrane</location>
        <topology evidence="1">Multi-pass membrane protein</topology>
    </subcellularLocation>
</comment>
<feature type="transmembrane region" description="Helical" evidence="5">
    <location>
        <begin position="145"/>
        <end position="164"/>
    </location>
</feature>
<evidence type="ECO:0000313" key="7">
    <source>
        <dbReference type="EMBL" id="GIM65826.1"/>
    </source>
</evidence>
<evidence type="ECO:0000256" key="1">
    <source>
        <dbReference type="ARBA" id="ARBA00004141"/>
    </source>
</evidence>
<dbReference type="RefSeq" id="WP_212988057.1">
    <property type="nucleotide sequence ID" value="NZ_BAABEA010000009.1"/>
</dbReference>